<dbReference type="WBParaSite" id="SCUD_0001889401-mRNA-1">
    <property type="protein sequence ID" value="SCUD_0001889401-mRNA-1"/>
    <property type="gene ID" value="SCUD_0001889401"/>
</dbReference>
<dbReference type="Gene3D" id="2.60.120.650">
    <property type="entry name" value="Cupin"/>
    <property type="match status" value="1"/>
</dbReference>
<dbReference type="GO" id="GO:0032454">
    <property type="term" value="F:histone H3K9 demethylase activity"/>
    <property type="evidence" value="ECO:0007669"/>
    <property type="project" value="InterPro"/>
</dbReference>
<dbReference type="GO" id="GO:0000118">
    <property type="term" value="C:histone deacetylase complex"/>
    <property type="evidence" value="ECO:0007669"/>
    <property type="project" value="TreeGrafter"/>
</dbReference>
<proteinExistence type="predicted"/>
<dbReference type="InterPro" id="IPR045109">
    <property type="entry name" value="LSDs-like"/>
</dbReference>
<reference evidence="4 5" key="2">
    <citation type="submission" date="2018-11" db="EMBL/GenBank/DDBJ databases">
        <authorList>
            <consortium name="Pathogen Informatics"/>
        </authorList>
    </citation>
    <scope>NUCLEOTIDE SEQUENCE [LARGE SCALE GENOMIC DNA]</scope>
    <source>
        <strain evidence="4">Dakar</strain>
        <strain evidence="5">Dakar, Senegal</strain>
    </source>
</reference>
<name>A0A183KUZ8_9TREM</name>
<keyword evidence="5" id="KW-1185">Reference proteome</keyword>
<evidence type="ECO:0000313" key="4">
    <source>
        <dbReference type="EMBL" id="VDP67356.1"/>
    </source>
</evidence>
<evidence type="ECO:0000313" key="5">
    <source>
        <dbReference type="Proteomes" id="UP000279833"/>
    </source>
</evidence>
<sequence length="85" mass="9698">MLNLPMPNYTQRDGQLNLAARLSSFFVCPDLGPKLYVAYGTVGSCSVSIQSLCFNVNISLTFTDKERYHIIQRQLLFLFYLNINT</sequence>
<evidence type="ECO:0000256" key="3">
    <source>
        <dbReference type="ARBA" id="ARBA00023242"/>
    </source>
</evidence>
<evidence type="ECO:0000256" key="2">
    <source>
        <dbReference type="ARBA" id="ARBA00022723"/>
    </source>
</evidence>
<keyword evidence="2" id="KW-0479">Metal-binding</keyword>
<dbReference type="PANTHER" id="PTHR12549">
    <property type="entry name" value="JMJC DOMAIN-CONTAINING HISTONE DEMETHYLATION PROTEIN"/>
    <property type="match status" value="1"/>
</dbReference>
<dbReference type="PANTHER" id="PTHR12549:SF38">
    <property type="entry name" value="JMJC DOMAIN-CONTAINING HISTONE DEMETHYLASE 2, ISOFORM A"/>
    <property type="match status" value="1"/>
</dbReference>
<organism evidence="6">
    <name type="scientific">Schistosoma curassoni</name>
    <dbReference type="NCBI Taxonomy" id="6186"/>
    <lineage>
        <taxon>Eukaryota</taxon>
        <taxon>Metazoa</taxon>
        <taxon>Spiralia</taxon>
        <taxon>Lophotrochozoa</taxon>
        <taxon>Platyhelminthes</taxon>
        <taxon>Trematoda</taxon>
        <taxon>Digenea</taxon>
        <taxon>Strigeidida</taxon>
        <taxon>Schistosomatoidea</taxon>
        <taxon>Schistosomatidae</taxon>
        <taxon>Schistosoma</taxon>
    </lineage>
</organism>
<dbReference type="GO" id="GO:0006357">
    <property type="term" value="P:regulation of transcription by RNA polymerase II"/>
    <property type="evidence" value="ECO:0007669"/>
    <property type="project" value="TreeGrafter"/>
</dbReference>
<evidence type="ECO:0000256" key="1">
    <source>
        <dbReference type="ARBA" id="ARBA00004123"/>
    </source>
</evidence>
<dbReference type="Proteomes" id="UP000279833">
    <property type="component" value="Unassembled WGS sequence"/>
</dbReference>
<gene>
    <name evidence="4" type="ORF">SCUD_LOCUS18891</name>
</gene>
<keyword evidence="3" id="KW-0539">Nucleus</keyword>
<dbReference type="GO" id="GO:0003712">
    <property type="term" value="F:transcription coregulator activity"/>
    <property type="evidence" value="ECO:0007669"/>
    <property type="project" value="TreeGrafter"/>
</dbReference>
<reference evidence="6" key="1">
    <citation type="submission" date="2016-06" db="UniProtKB">
        <authorList>
            <consortium name="WormBaseParasite"/>
        </authorList>
    </citation>
    <scope>IDENTIFICATION</scope>
</reference>
<accession>A0A183KUZ8</accession>
<dbReference type="GO" id="GO:0000785">
    <property type="term" value="C:chromatin"/>
    <property type="evidence" value="ECO:0007669"/>
    <property type="project" value="TreeGrafter"/>
</dbReference>
<dbReference type="STRING" id="6186.A0A183KUZ8"/>
<comment type="subcellular location">
    <subcellularLocation>
        <location evidence="1">Nucleus</location>
    </subcellularLocation>
</comment>
<evidence type="ECO:0000313" key="6">
    <source>
        <dbReference type="WBParaSite" id="SCUD_0001889401-mRNA-1"/>
    </source>
</evidence>
<dbReference type="GO" id="GO:0046872">
    <property type="term" value="F:metal ion binding"/>
    <property type="evidence" value="ECO:0007669"/>
    <property type="project" value="UniProtKB-KW"/>
</dbReference>
<protein>
    <submittedName>
        <fullName evidence="4 6">Uncharacterized protein</fullName>
    </submittedName>
</protein>
<dbReference type="EMBL" id="UZAK01041681">
    <property type="protein sequence ID" value="VDP67356.1"/>
    <property type="molecule type" value="Genomic_DNA"/>
</dbReference>
<dbReference type="AlphaFoldDB" id="A0A183KUZ8"/>
<dbReference type="GO" id="GO:0031490">
    <property type="term" value="F:chromatin DNA binding"/>
    <property type="evidence" value="ECO:0007669"/>
    <property type="project" value="TreeGrafter"/>
</dbReference>